<organism evidence="2 3">
    <name type="scientific">Phyllobacterium myrsinacearum</name>
    <dbReference type="NCBI Taxonomy" id="28101"/>
    <lineage>
        <taxon>Bacteria</taxon>
        <taxon>Pseudomonadati</taxon>
        <taxon>Pseudomonadota</taxon>
        <taxon>Alphaproteobacteria</taxon>
        <taxon>Hyphomicrobiales</taxon>
        <taxon>Phyllobacteriaceae</taxon>
        <taxon>Phyllobacterium</taxon>
    </lineage>
</organism>
<feature type="signal peptide" evidence="1">
    <location>
        <begin position="1"/>
        <end position="26"/>
    </location>
</feature>
<proteinExistence type="predicted"/>
<feature type="chain" id="PRO_5032649995" description="BA14K family protein" evidence="1">
    <location>
        <begin position="27"/>
        <end position="109"/>
    </location>
</feature>
<keyword evidence="1" id="KW-0732">Signal</keyword>
<gene>
    <name evidence="2" type="ORF">FHW16_001880</name>
</gene>
<comment type="caution">
    <text evidence="2">The sequence shown here is derived from an EMBL/GenBank/DDBJ whole genome shotgun (WGS) entry which is preliminary data.</text>
</comment>
<evidence type="ECO:0000256" key="1">
    <source>
        <dbReference type="SAM" id="SignalP"/>
    </source>
</evidence>
<reference evidence="2 3" key="1">
    <citation type="submission" date="2020-07" db="EMBL/GenBank/DDBJ databases">
        <title>Genomic Encyclopedia of Type Strains, Phase IV (KMG-V): Genome sequencing to study the core and pangenomes of soil and plant-associated prokaryotes.</title>
        <authorList>
            <person name="Whitman W."/>
        </authorList>
    </citation>
    <scope>NUCLEOTIDE SEQUENCE [LARGE SCALE GENOMIC DNA]</scope>
    <source>
        <strain evidence="2 3">AN3</strain>
    </source>
</reference>
<dbReference type="EMBL" id="JACGXN010000001">
    <property type="protein sequence ID" value="MBA8878198.1"/>
    <property type="molecule type" value="Genomic_DNA"/>
</dbReference>
<evidence type="ECO:0000313" key="2">
    <source>
        <dbReference type="EMBL" id="MBA8878198.1"/>
    </source>
</evidence>
<keyword evidence="3" id="KW-1185">Reference proteome</keyword>
<dbReference type="RefSeq" id="WP_246711640.1">
    <property type="nucleotide sequence ID" value="NZ_JACGXN010000001.1"/>
</dbReference>
<accession>A0A839EIM9</accession>
<evidence type="ECO:0008006" key="4">
    <source>
        <dbReference type="Google" id="ProtNLM"/>
    </source>
</evidence>
<name>A0A839EIM9_9HYPH</name>
<dbReference type="AlphaFoldDB" id="A0A839EIM9"/>
<dbReference type="Proteomes" id="UP000549052">
    <property type="component" value="Unassembled WGS sequence"/>
</dbReference>
<protein>
    <recommendedName>
        <fullName evidence="4">BA14K family protein</fullName>
    </recommendedName>
</protein>
<evidence type="ECO:0000313" key="3">
    <source>
        <dbReference type="Proteomes" id="UP000549052"/>
    </source>
</evidence>
<sequence>MRTLLSIITAGLVAAGTLAGVQSASAMPLLTVQGEHLQSKAEPVYWRRGYYGWHDGYYYNGHRGYGYFRPGYRFYRGYWFPLEAFGPRTVIIERPAPIIVHRRPLVIYR</sequence>